<proteinExistence type="predicted"/>
<feature type="compositionally biased region" description="Gly residues" evidence="1">
    <location>
        <begin position="161"/>
        <end position="176"/>
    </location>
</feature>
<comment type="caution">
    <text evidence="4">The sequence shown here is derived from an EMBL/GenBank/DDBJ whole genome shotgun (WGS) entry which is preliminary data.</text>
</comment>
<dbReference type="Pfam" id="PF13203">
    <property type="entry name" value="DUF2201_N"/>
    <property type="match status" value="1"/>
</dbReference>
<dbReference type="InterPro" id="IPR036465">
    <property type="entry name" value="vWFA_dom_sf"/>
</dbReference>
<dbReference type="RefSeq" id="WP_345044626.1">
    <property type="nucleotide sequence ID" value="NZ_BAABED010000001.1"/>
</dbReference>
<dbReference type="EMBL" id="JBHMBH010000019">
    <property type="protein sequence ID" value="MFB9714366.1"/>
    <property type="molecule type" value="Genomic_DNA"/>
</dbReference>
<accession>A0ABV5UPC0</accession>
<feature type="domain" description="VWA-like" evidence="2">
    <location>
        <begin position="332"/>
        <end position="454"/>
    </location>
</feature>
<reference evidence="4 5" key="1">
    <citation type="submission" date="2024-09" db="EMBL/GenBank/DDBJ databases">
        <authorList>
            <person name="Sun Q."/>
            <person name="Mori K."/>
        </authorList>
    </citation>
    <scope>NUCLEOTIDE SEQUENCE [LARGE SCALE GENOMIC DNA]</scope>
    <source>
        <strain evidence="4 5">JCM 13519</strain>
    </source>
</reference>
<feature type="compositionally biased region" description="Low complexity" evidence="1">
    <location>
        <begin position="177"/>
        <end position="190"/>
    </location>
</feature>
<feature type="region of interest" description="Disordered" evidence="1">
    <location>
        <begin position="151"/>
        <end position="217"/>
    </location>
</feature>
<evidence type="ECO:0000313" key="4">
    <source>
        <dbReference type="EMBL" id="MFB9714366.1"/>
    </source>
</evidence>
<sequence length="460" mass="49670">MRNLTSPNDEQMLHFQAWRATALQIMPYMGSLMFSLRPVNSGAVDTFGVDDGHRCYINFDKVIPMGAQFGAEALLHECSHLLAEHSMLAELAGVSDDEHEAWNFAGDCAINDDLRDAGCDALSKHGVFAAMIGEPDYQTPLHYMEVIRKKQGNKPKPQQGQQGGQGQPGQNPGNGQGQPQSGNTPGQGQPAPMKGCGSGAGGRKGGHELGDDDTMGGKAEAASAIEKNLVRIATASAVRQHQEQHGIGSVPGGIAQIIDEILTPSKTPWERVLASHVRRAVAHKAGYHDATYKRRNRRRMNETMSDSKGRIIGRVIAPGYIKPIPSIHFYRDTSGSVSDHDLAMATNEVYAIARKLGIKGEDLIVSDIDTMVHQSVKFSGKDSITEIAGRGGTDMGQAIEHALSLPKKPSAIIIATDGETGWPQERPTVPVIVLLINVTSQHWIDNVPAWAHLVEVKDND</sequence>
<gene>
    <name evidence="4" type="ORF">ACFFPI_09545</name>
</gene>
<dbReference type="PANTHER" id="PTHR38730">
    <property type="entry name" value="SLL7028 PROTEIN"/>
    <property type="match status" value="1"/>
</dbReference>
<organism evidence="4 5">
    <name type="scientific">Arthrobacter methylotrophus</name>
    <dbReference type="NCBI Taxonomy" id="121291"/>
    <lineage>
        <taxon>Bacteria</taxon>
        <taxon>Bacillati</taxon>
        <taxon>Actinomycetota</taxon>
        <taxon>Actinomycetes</taxon>
        <taxon>Micrococcales</taxon>
        <taxon>Micrococcaceae</taxon>
        <taxon>Arthrobacter</taxon>
    </lineage>
</organism>
<protein>
    <submittedName>
        <fullName evidence="4">VWA-like domain-containing protein</fullName>
    </submittedName>
</protein>
<dbReference type="Pfam" id="PF09967">
    <property type="entry name" value="DUF2201"/>
    <property type="match status" value="1"/>
</dbReference>
<evidence type="ECO:0000313" key="5">
    <source>
        <dbReference type="Proteomes" id="UP001589536"/>
    </source>
</evidence>
<dbReference type="SUPFAM" id="SSF53300">
    <property type="entry name" value="vWA-like"/>
    <property type="match status" value="1"/>
</dbReference>
<feature type="domain" description="Putative metallopeptidase" evidence="3">
    <location>
        <begin position="24"/>
        <end position="301"/>
    </location>
</feature>
<evidence type="ECO:0000259" key="2">
    <source>
        <dbReference type="Pfam" id="PF09967"/>
    </source>
</evidence>
<dbReference type="PANTHER" id="PTHR38730:SF1">
    <property type="entry name" value="SLL7028 PROTEIN"/>
    <property type="match status" value="1"/>
</dbReference>
<name>A0ABV5UPC0_9MICC</name>
<evidence type="ECO:0000256" key="1">
    <source>
        <dbReference type="SAM" id="MobiDB-lite"/>
    </source>
</evidence>
<evidence type="ECO:0000259" key="3">
    <source>
        <dbReference type="Pfam" id="PF13203"/>
    </source>
</evidence>
<dbReference type="InterPro" id="IPR018698">
    <property type="entry name" value="VWA-like_dom"/>
</dbReference>
<keyword evidence="5" id="KW-1185">Reference proteome</keyword>
<dbReference type="InterPro" id="IPR025154">
    <property type="entry name" value="Put_metallopeptidase_dom"/>
</dbReference>
<dbReference type="Gene3D" id="3.40.50.410">
    <property type="entry name" value="von Willebrand factor, type A domain"/>
    <property type="match status" value="1"/>
</dbReference>
<dbReference type="Proteomes" id="UP001589536">
    <property type="component" value="Unassembled WGS sequence"/>
</dbReference>